<dbReference type="GO" id="GO:0009055">
    <property type="term" value="F:electron transfer activity"/>
    <property type="evidence" value="ECO:0007669"/>
    <property type="project" value="TreeGrafter"/>
</dbReference>
<keyword evidence="4" id="KW-1185">Reference proteome</keyword>
<dbReference type="SUPFAM" id="SSF46785">
    <property type="entry name" value="Winged helix' DNA-binding domain"/>
    <property type="match status" value="1"/>
</dbReference>
<dbReference type="PRINTS" id="PR00160">
    <property type="entry name" value="GLUTAREDOXIN"/>
</dbReference>
<dbReference type="Pfam" id="PF04784">
    <property type="entry name" value="DUF547"/>
    <property type="match status" value="1"/>
</dbReference>
<evidence type="ECO:0000256" key="1">
    <source>
        <dbReference type="SAM" id="MobiDB-lite"/>
    </source>
</evidence>
<dbReference type="Proteomes" id="UP000007879">
    <property type="component" value="Unassembled WGS sequence"/>
</dbReference>
<dbReference type="EnsemblMetazoa" id="XM_003385254.3">
    <property type="protein sequence ID" value="XP_003385302.1"/>
    <property type="gene ID" value="LOC100634227"/>
</dbReference>
<feature type="domain" description="DEP" evidence="2">
    <location>
        <begin position="142"/>
        <end position="215"/>
    </location>
</feature>
<gene>
    <name evidence="3" type="primary">100634227</name>
</gene>
<sequence length="489" mass="56572">MAFAGRVVLFTIPGCKFCRQAKTLLGDYHVPYFDVDLSKYPERRYEMKERTGRSSVPQIFFNNRHIGGWDDIKALHDEDKLVLLIEETAEEEPPPDAPLPPPEIDSPPEEDGEVVLLPSQRDSAGGKRDCTPDELAALCKEIQDSSLVKTHTYHLISYKNSFVGRELVEWLMHRKSMRREEALSLGKDLMKRHFIHHVTYEHDFEDEYLFYRMLDDVKTRSLNAALSSHCLPRKAVDIADDLRKLILEIYDEHLSPDGFAVDYKGISTSPKFEEYVRATAELKRADIVNLWRQEKLALFINVYNALVIHAFVVQGPPTSTFRRLMFFNKTSYVIGGQEFSLNDIESGILRANRRPVATFKRPFSRHDPRLPIALDEVEPRIHFALVCGAKSCPPIKTYTAANIDEELKFSTEAFLESDNVMVDLTRREVTLSMILKWYKVDFGSNNQQVLEWIYAHMPDSEKRRSLKSLIDSGNYRMKYFKYNWDVNSS</sequence>
<dbReference type="CDD" id="cd02066">
    <property type="entry name" value="GRX_family"/>
    <property type="match status" value="1"/>
</dbReference>
<dbReference type="GO" id="GO:0035556">
    <property type="term" value="P:intracellular signal transduction"/>
    <property type="evidence" value="ECO:0007669"/>
    <property type="project" value="InterPro"/>
</dbReference>
<reference evidence="3" key="2">
    <citation type="submission" date="2017-05" db="UniProtKB">
        <authorList>
            <consortium name="EnsemblMetazoa"/>
        </authorList>
    </citation>
    <scope>IDENTIFICATION</scope>
</reference>
<evidence type="ECO:0000313" key="4">
    <source>
        <dbReference type="Proteomes" id="UP000007879"/>
    </source>
</evidence>
<protein>
    <recommendedName>
        <fullName evidence="2">DEP domain-containing protein</fullName>
    </recommendedName>
</protein>
<dbReference type="InterPro" id="IPR000591">
    <property type="entry name" value="DEP_dom"/>
</dbReference>
<dbReference type="InterPro" id="IPR002109">
    <property type="entry name" value="Glutaredoxin"/>
</dbReference>
<dbReference type="InParanoid" id="A0A1X7V7I2"/>
<dbReference type="AlphaFoldDB" id="A0A1X7V7I2"/>
<dbReference type="KEGG" id="aqu:100634227"/>
<dbReference type="InterPro" id="IPR006869">
    <property type="entry name" value="DUF547"/>
</dbReference>
<organism evidence="3">
    <name type="scientific">Amphimedon queenslandica</name>
    <name type="common">Sponge</name>
    <dbReference type="NCBI Taxonomy" id="400682"/>
    <lineage>
        <taxon>Eukaryota</taxon>
        <taxon>Metazoa</taxon>
        <taxon>Porifera</taxon>
        <taxon>Demospongiae</taxon>
        <taxon>Heteroscleromorpha</taxon>
        <taxon>Haplosclerida</taxon>
        <taxon>Niphatidae</taxon>
        <taxon>Amphimedon</taxon>
    </lineage>
</organism>
<evidence type="ECO:0000313" key="3">
    <source>
        <dbReference type="EnsemblMetazoa" id="Aqu2.1.36240_001"/>
    </source>
</evidence>
<dbReference type="InterPro" id="IPR051548">
    <property type="entry name" value="Grx-like_ET"/>
</dbReference>
<reference evidence="4" key="1">
    <citation type="journal article" date="2010" name="Nature">
        <title>The Amphimedon queenslandica genome and the evolution of animal complexity.</title>
        <authorList>
            <person name="Srivastava M."/>
            <person name="Simakov O."/>
            <person name="Chapman J."/>
            <person name="Fahey B."/>
            <person name="Gauthier M.E."/>
            <person name="Mitros T."/>
            <person name="Richards G.S."/>
            <person name="Conaco C."/>
            <person name="Dacre M."/>
            <person name="Hellsten U."/>
            <person name="Larroux C."/>
            <person name="Putnam N.H."/>
            <person name="Stanke M."/>
            <person name="Adamska M."/>
            <person name="Darling A."/>
            <person name="Degnan S.M."/>
            <person name="Oakley T.H."/>
            <person name="Plachetzki D.C."/>
            <person name="Zhai Y."/>
            <person name="Adamski M."/>
            <person name="Calcino A."/>
            <person name="Cummins S.F."/>
            <person name="Goodstein D.M."/>
            <person name="Harris C."/>
            <person name="Jackson D.J."/>
            <person name="Leys S.P."/>
            <person name="Shu S."/>
            <person name="Woodcroft B.J."/>
            <person name="Vervoort M."/>
            <person name="Kosik K.S."/>
            <person name="Manning G."/>
            <person name="Degnan B.M."/>
            <person name="Rokhsar D.S."/>
        </authorList>
    </citation>
    <scope>NUCLEOTIDE SEQUENCE [LARGE SCALE GENOMIC DNA]</scope>
</reference>
<proteinExistence type="predicted"/>
<dbReference type="InterPro" id="IPR036388">
    <property type="entry name" value="WH-like_DNA-bd_sf"/>
</dbReference>
<dbReference type="eggNOG" id="ENOG502QS72">
    <property type="taxonomic scope" value="Eukaryota"/>
</dbReference>
<dbReference type="PROSITE" id="PS51354">
    <property type="entry name" value="GLUTAREDOXIN_2"/>
    <property type="match status" value="1"/>
</dbReference>
<feature type="region of interest" description="Disordered" evidence="1">
    <location>
        <begin position="89"/>
        <end position="112"/>
    </location>
</feature>
<dbReference type="Gene3D" id="1.10.10.10">
    <property type="entry name" value="Winged helix-like DNA-binding domain superfamily/Winged helix DNA-binding domain"/>
    <property type="match status" value="1"/>
</dbReference>
<dbReference type="InterPro" id="IPR036249">
    <property type="entry name" value="Thioredoxin-like_sf"/>
</dbReference>
<dbReference type="OMA" id="IVVSQCH"/>
<dbReference type="CDD" id="cd04371">
    <property type="entry name" value="DEP"/>
    <property type="match status" value="1"/>
</dbReference>
<evidence type="ECO:0000259" key="2">
    <source>
        <dbReference type="PROSITE" id="PS50186"/>
    </source>
</evidence>
<dbReference type="STRING" id="400682.A0A1X7V7I2"/>
<feature type="compositionally biased region" description="Pro residues" evidence="1">
    <location>
        <begin position="95"/>
        <end position="105"/>
    </location>
</feature>
<dbReference type="Gene3D" id="3.40.30.10">
    <property type="entry name" value="Glutaredoxin"/>
    <property type="match status" value="1"/>
</dbReference>
<dbReference type="Pfam" id="PF00462">
    <property type="entry name" value="Glutaredoxin"/>
    <property type="match status" value="1"/>
</dbReference>
<dbReference type="PANTHER" id="PTHR34386:SF1">
    <property type="entry name" value="GLUTAREDOXIN-LIKE PROTEIN NRDH"/>
    <property type="match status" value="1"/>
</dbReference>
<dbReference type="GO" id="GO:0045454">
    <property type="term" value="P:cell redox homeostasis"/>
    <property type="evidence" value="ECO:0007669"/>
    <property type="project" value="TreeGrafter"/>
</dbReference>
<accession>A0A1X7V7I2</accession>
<dbReference type="SMART" id="SM00049">
    <property type="entry name" value="DEP"/>
    <property type="match status" value="1"/>
</dbReference>
<dbReference type="OrthoDB" id="418495at2759"/>
<dbReference type="PANTHER" id="PTHR34386">
    <property type="entry name" value="GLUTAREDOXIN"/>
    <property type="match status" value="1"/>
</dbReference>
<dbReference type="PROSITE" id="PS50186">
    <property type="entry name" value="DEP"/>
    <property type="match status" value="1"/>
</dbReference>
<dbReference type="EnsemblMetazoa" id="Aqu2.1.36240_001">
    <property type="protein sequence ID" value="Aqu2.1.36240_001"/>
    <property type="gene ID" value="Aqu2.1.36240"/>
</dbReference>
<dbReference type="InterPro" id="IPR036390">
    <property type="entry name" value="WH_DNA-bd_sf"/>
</dbReference>
<name>A0A1X7V7I2_AMPQE</name>
<dbReference type="Pfam" id="PF00610">
    <property type="entry name" value="DEP"/>
    <property type="match status" value="1"/>
</dbReference>
<dbReference type="InterPro" id="IPR014025">
    <property type="entry name" value="Glutaredoxin_subgr"/>
</dbReference>
<dbReference type="SUPFAM" id="SSF52833">
    <property type="entry name" value="Thioredoxin-like"/>
    <property type="match status" value="1"/>
</dbReference>